<dbReference type="InterPro" id="IPR023296">
    <property type="entry name" value="Glyco_hydro_beta-prop_sf"/>
</dbReference>
<dbReference type="RefSeq" id="WP_330929906.1">
    <property type="nucleotide sequence ID" value="NZ_CP119075.1"/>
</dbReference>
<name>A0AAE9ZV61_9BACT</name>
<evidence type="ECO:0000313" key="2">
    <source>
        <dbReference type="EMBL" id="WED63699.1"/>
    </source>
</evidence>
<dbReference type="EMBL" id="CP119075">
    <property type="protein sequence ID" value="WED63699.1"/>
    <property type="molecule type" value="Genomic_DNA"/>
</dbReference>
<evidence type="ECO:0000313" key="3">
    <source>
        <dbReference type="Proteomes" id="UP001218638"/>
    </source>
</evidence>
<feature type="signal peptide" evidence="1">
    <location>
        <begin position="1"/>
        <end position="17"/>
    </location>
</feature>
<dbReference type="SUPFAM" id="SSF75005">
    <property type="entry name" value="Arabinanase/levansucrase/invertase"/>
    <property type="match status" value="1"/>
</dbReference>
<protein>
    <recommendedName>
        <fullName evidence="4">Glycosyl hydrolase family 32 N-terminal domain-containing protein</fullName>
    </recommendedName>
</protein>
<evidence type="ECO:0008006" key="4">
    <source>
        <dbReference type="Google" id="ProtNLM"/>
    </source>
</evidence>
<dbReference type="Proteomes" id="UP001218638">
    <property type="component" value="Chromosome"/>
</dbReference>
<accession>A0AAE9ZV61</accession>
<dbReference type="KEGG" id="slom:PXH66_15290"/>
<organism evidence="2 3">
    <name type="scientific">Synoicihabitans lomoniglobus</name>
    <dbReference type="NCBI Taxonomy" id="2909285"/>
    <lineage>
        <taxon>Bacteria</taxon>
        <taxon>Pseudomonadati</taxon>
        <taxon>Verrucomicrobiota</taxon>
        <taxon>Opitutia</taxon>
        <taxon>Opitutales</taxon>
        <taxon>Opitutaceae</taxon>
        <taxon>Synoicihabitans</taxon>
    </lineage>
</organism>
<reference evidence="2" key="1">
    <citation type="submission" date="2023-03" db="EMBL/GenBank/DDBJ databases">
        <title>Lomoglobus Profundus gen. nov., sp. nov., a novel member of the phylum Verrucomicrobia, isolated from deep-marine sediment of South China Sea.</title>
        <authorList>
            <person name="Ahmad T."/>
            <person name="Ishaq S.E."/>
            <person name="Wang F."/>
        </authorList>
    </citation>
    <scope>NUCLEOTIDE SEQUENCE</scope>
    <source>
        <strain evidence="2">LMO-M01</strain>
    </source>
</reference>
<evidence type="ECO:0000256" key="1">
    <source>
        <dbReference type="SAM" id="SignalP"/>
    </source>
</evidence>
<keyword evidence="3" id="KW-1185">Reference proteome</keyword>
<feature type="chain" id="PRO_5041983762" description="Glycosyl hydrolase family 32 N-terminal domain-containing protein" evidence="1">
    <location>
        <begin position="18"/>
        <end position="504"/>
    </location>
</feature>
<dbReference type="Gene3D" id="2.115.10.20">
    <property type="entry name" value="Glycosyl hydrolase domain, family 43"/>
    <property type="match status" value="2"/>
</dbReference>
<sequence length="504" mass="56102">MKKLLAFLLLLNSALLAQPLELGSRLEMFVDHFLIDEMDGVSLEMQKPHNAGHALDFNDPWDRDASGYATVIEDDGLYRMYYRGGPADDSAGKDEGSTSFFCYAESRDGINWVKPELGLVEFEGSTANNILLSPSPKDDPYTQSLAPFIDRRPGVPADERYKAIGGQWPQGLYVSVSPDGIHWRKWRDEPVFSNGAFDSQNVAFWSESEECYVLYFRVFSGWTNYASDQKWKTTGFRTISRTTSPDLINWSEPERMSFGATPLEQLYTNHTHPYFRAPHLYIATPMRFVPGRRFLNDEELAAQGVGKNFLGIVRGTHNIPNELSDTVLMTSRGGARYDRSFMESFVRPGLDRGNWVSRNSIPATGIVQTGPAEMSIYVGQNYVQPTAHLARYTLRLDGLGAVSAPYAGGEMITKPLTFTGNQLVLNAATSAAGSIRVEIQTAEGNPIPGFTLEECPIFVGDSLEKVVTWDNGGDLSKLEGQAVRLRFVMMDADLFALQFNPTKS</sequence>
<gene>
    <name evidence="2" type="ORF">PXH66_15290</name>
</gene>
<keyword evidence="1" id="KW-0732">Signal</keyword>
<dbReference type="AlphaFoldDB" id="A0AAE9ZV61"/>
<proteinExistence type="predicted"/>